<reference evidence="2" key="3">
    <citation type="submission" date="2025-08" db="UniProtKB">
        <authorList>
            <consortium name="Ensembl"/>
        </authorList>
    </citation>
    <scope>IDENTIFICATION</scope>
    <source>
        <strain evidence="2">17573</strain>
    </source>
</reference>
<evidence type="ECO:0000256" key="1">
    <source>
        <dbReference type="SAM" id="MobiDB-lite"/>
    </source>
</evidence>
<feature type="region of interest" description="Disordered" evidence="1">
    <location>
        <begin position="1"/>
        <end position="50"/>
    </location>
</feature>
<reference evidence="3" key="1">
    <citation type="journal article" date="2007" name="Science">
        <title>Evolutionary and biomedical insights from the rhesus macaque genome.</title>
        <authorList>
            <person name="Gibbs R.A."/>
            <person name="Rogers J."/>
            <person name="Katze M.G."/>
            <person name="Bumgarner R."/>
            <person name="Weinstock G.M."/>
            <person name="Mardis E.R."/>
            <person name="Remington K.A."/>
            <person name="Strausberg R.L."/>
            <person name="Venter J.C."/>
            <person name="Wilson R.K."/>
            <person name="Batzer M.A."/>
            <person name="Bustamante C.D."/>
            <person name="Eichler E.E."/>
            <person name="Hahn M.W."/>
            <person name="Hardison R.C."/>
            <person name="Makova K.D."/>
            <person name="Miller W."/>
            <person name="Milosavljevic A."/>
            <person name="Palermo R.E."/>
            <person name="Siepel A."/>
            <person name="Sikela J.M."/>
            <person name="Attaway T."/>
            <person name="Bell S."/>
            <person name="Bernard K.E."/>
            <person name="Buhay C.J."/>
            <person name="Chandrabose M.N."/>
            <person name="Dao M."/>
            <person name="Davis C."/>
            <person name="Delehaunty K.D."/>
            <person name="Ding Y."/>
            <person name="Dinh H.H."/>
            <person name="Dugan-Rocha S."/>
            <person name="Fulton L.A."/>
            <person name="Gabisi R.A."/>
            <person name="Garner T.T."/>
            <person name="Godfrey J."/>
            <person name="Hawes A.C."/>
            <person name="Hernandez J."/>
            <person name="Hines S."/>
            <person name="Holder M."/>
            <person name="Hume J."/>
            <person name="Jhangiani S.N."/>
            <person name="Joshi V."/>
            <person name="Khan Z.M."/>
            <person name="Kirkness E.F."/>
            <person name="Cree A."/>
            <person name="Fowler R.G."/>
            <person name="Lee S."/>
            <person name="Lewis L.R."/>
            <person name="Li Z."/>
            <person name="Liu Y.-S."/>
            <person name="Moore S.M."/>
            <person name="Muzny D."/>
            <person name="Nazareth L.V."/>
            <person name="Ngo D.N."/>
            <person name="Okwuonu G.O."/>
            <person name="Pai G."/>
            <person name="Parker D."/>
            <person name="Paul H.A."/>
            <person name="Pfannkoch C."/>
            <person name="Pohl C.S."/>
            <person name="Rogers Y.-H.C."/>
            <person name="Ruiz S.J."/>
            <person name="Sabo A."/>
            <person name="Santibanez J."/>
            <person name="Schneider B.W."/>
            <person name="Smith S.M."/>
            <person name="Sodergren E."/>
            <person name="Svatek A.F."/>
            <person name="Utterback T.R."/>
            <person name="Vattathil S."/>
            <person name="Warren W."/>
            <person name="White C.S."/>
            <person name="Chinwalla A.T."/>
            <person name="Feng Y."/>
            <person name="Halpern A.L."/>
            <person name="Hillier L.W."/>
            <person name="Huang X."/>
            <person name="Minx P."/>
            <person name="Nelson J.O."/>
            <person name="Pepin K.H."/>
            <person name="Qin X."/>
            <person name="Sutton G.G."/>
            <person name="Venter E."/>
            <person name="Walenz B.P."/>
            <person name="Wallis J.W."/>
            <person name="Worley K.C."/>
            <person name="Yang S.-P."/>
            <person name="Jones S.M."/>
            <person name="Marra M.A."/>
            <person name="Rocchi M."/>
            <person name="Schein J.E."/>
            <person name="Baertsch R."/>
            <person name="Clarke L."/>
            <person name="Csuros M."/>
            <person name="Glasscock J."/>
            <person name="Harris R.A."/>
            <person name="Havlak P."/>
            <person name="Jackson A.R."/>
            <person name="Jiang H."/>
            <person name="Liu Y."/>
            <person name="Messina D.N."/>
            <person name="Shen Y."/>
            <person name="Song H.X.-Z."/>
            <person name="Wylie T."/>
            <person name="Zhang L."/>
            <person name="Birney E."/>
            <person name="Han K."/>
            <person name="Konkel M.K."/>
            <person name="Lee J."/>
            <person name="Smit A.F.A."/>
            <person name="Ullmer B."/>
            <person name="Wang H."/>
            <person name="Xing J."/>
            <person name="Burhans R."/>
            <person name="Cheng Z."/>
            <person name="Karro J.E."/>
            <person name="Ma J."/>
            <person name="Raney B."/>
            <person name="She X."/>
            <person name="Cox M.J."/>
            <person name="Demuth J.P."/>
            <person name="Dumas L.J."/>
            <person name="Han S.-G."/>
            <person name="Hopkins J."/>
            <person name="Karimpour-Fard A."/>
            <person name="Kim Y.H."/>
            <person name="Pollack J.R."/>
            <person name="Vinar T."/>
            <person name="Addo-Quaye C."/>
            <person name="Degenhardt J."/>
            <person name="Denby A."/>
            <person name="Hubisz M.J."/>
            <person name="Indap A."/>
            <person name="Kosiol C."/>
            <person name="Lahn B.T."/>
            <person name="Lawson H.A."/>
            <person name="Marklein A."/>
            <person name="Nielsen R."/>
            <person name="Vallender E.J."/>
            <person name="Clark A.G."/>
            <person name="Ferguson B."/>
            <person name="Hernandez R.D."/>
            <person name="Hirani K."/>
            <person name="Kehrer-Sawatzki H."/>
            <person name="Kolb J."/>
            <person name="Patil S."/>
            <person name="Pu L.-L."/>
            <person name="Ren Y."/>
            <person name="Smith D.G."/>
            <person name="Wheeler D.A."/>
            <person name="Schenck I."/>
            <person name="Ball E.V."/>
            <person name="Chen R."/>
            <person name="Cooper D.N."/>
            <person name="Giardine B."/>
            <person name="Hsu F."/>
            <person name="Kent W.J."/>
            <person name="Lesk A."/>
            <person name="Nelson D.L."/>
            <person name="O'brien W.E."/>
            <person name="Pruefer K."/>
            <person name="Stenson P.D."/>
            <person name="Wallace J.C."/>
            <person name="Ke H."/>
            <person name="Liu X.-M."/>
            <person name="Wang P."/>
            <person name="Xiang A.P."/>
            <person name="Yang F."/>
            <person name="Barber G.P."/>
            <person name="Haussler D."/>
            <person name="Karolchik D."/>
            <person name="Kern A.D."/>
            <person name="Kuhn R.M."/>
            <person name="Smith K.E."/>
            <person name="Zwieg A.S."/>
        </authorList>
    </citation>
    <scope>NUCLEOTIDE SEQUENCE [LARGE SCALE GENOMIC DNA]</scope>
    <source>
        <strain evidence="3">17573</strain>
    </source>
</reference>
<dbReference type="PANTHER" id="PTHR46254:SF12">
    <property type="entry name" value="RNA BINDING MOTIF SINGLE STRANDED INTERACTING PROTEIN 2"/>
    <property type="match status" value="1"/>
</dbReference>
<dbReference type="Proteomes" id="UP000006718">
    <property type="component" value="Chromosome 19"/>
</dbReference>
<dbReference type="Bgee" id="ENSMMUG00000056976">
    <property type="expression patterns" value="Expressed in ileum"/>
</dbReference>
<reference evidence="2" key="4">
    <citation type="submission" date="2025-09" db="UniProtKB">
        <authorList>
            <consortium name="Ensembl"/>
        </authorList>
    </citation>
    <scope>IDENTIFICATION</scope>
    <source>
        <strain evidence="2">17573</strain>
    </source>
</reference>
<dbReference type="GeneTree" id="ENSGT00940000170471"/>
<name>A0A5F7ZJ17_MACMU</name>
<sequence length="293" mass="31424">VQGSERGRAGGRLTVHKEPHGVLEGAAPAGAHAHTGPGRRQRGVAHGEDAAARVRLHRAQAGVQAPPLHRGPAVRAVQAAGTREDRRRRPEGRGQVHGSGTEAGQRCPAPTAGPLRFFLFFFFLRRSFGLVAQAGVHWRDPSSPQPLPPGFKRFSCLSLLSSWDYRFLPPRPANFVSLVETGFLHVSEAGLELATSGDPPTSHHRPEPPLPARLHFLGRPHRGGGEQPRPAPALRPRLVGWGPLGSGEGRWGWRPPGWGLLAVVELCDPPGPGTSHPISEPGFLPSHGQRPPT</sequence>
<dbReference type="AlphaFoldDB" id="A0A5F7ZJ17"/>
<feature type="region of interest" description="Disordered" evidence="1">
    <location>
        <begin position="62"/>
        <end position="108"/>
    </location>
</feature>
<evidence type="ECO:0000313" key="3">
    <source>
        <dbReference type="Proteomes" id="UP000006718"/>
    </source>
</evidence>
<reference evidence="2" key="2">
    <citation type="submission" date="2019-01" db="EMBL/GenBank/DDBJ databases">
        <authorList>
            <person name="Graves T."/>
            <person name="Eichler E.E."/>
            <person name="Wilson R.K."/>
        </authorList>
    </citation>
    <scope>NUCLEOTIDE SEQUENCE [LARGE SCALE GENOMIC DNA]</scope>
    <source>
        <strain evidence="2">17573</strain>
    </source>
</reference>
<feature type="region of interest" description="Disordered" evidence="1">
    <location>
        <begin position="269"/>
        <end position="293"/>
    </location>
</feature>
<evidence type="ECO:0000313" key="2">
    <source>
        <dbReference type="Ensembl" id="ENSMMUP00000065616.1"/>
    </source>
</evidence>
<feature type="compositionally biased region" description="Basic and acidic residues" evidence="1">
    <location>
        <begin position="82"/>
        <end position="94"/>
    </location>
</feature>
<accession>A0A5F7ZJ17</accession>
<feature type="compositionally biased region" description="Low complexity" evidence="1">
    <location>
        <begin position="25"/>
        <end position="36"/>
    </location>
</feature>
<protein>
    <submittedName>
        <fullName evidence="2">Uncharacterized protein</fullName>
    </submittedName>
</protein>
<dbReference type="PRINTS" id="PR02045">
    <property type="entry name" value="F138DOMAIN"/>
</dbReference>
<dbReference type="VEuPathDB" id="HostDB:ENSMMUG00000056976"/>
<organism evidence="2 3">
    <name type="scientific">Macaca mulatta</name>
    <name type="common">Rhesus macaque</name>
    <dbReference type="NCBI Taxonomy" id="9544"/>
    <lineage>
        <taxon>Eukaryota</taxon>
        <taxon>Metazoa</taxon>
        <taxon>Chordata</taxon>
        <taxon>Craniata</taxon>
        <taxon>Vertebrata</taxon>
        <taxon>Euteleostomi</taxon>
        <taxon>Mammalia</taxon>
        <taxon>Eutheria</taxon>
        <taxon>Euarchontoglires</taxon>
        <taxon>Primates</taxon>
        <taxon>Haplorrhini</taxon>
        <taxon>Catarrhini</taxon>
        <taxon>Cercopithecidae</taxon>
        <taxon>Cercopithecinae</taxon>
        <taxon>Macaca</taxon>
    </lineage>
</organism>
<proteinExistence type="predicted"/>
<dbReference type="Ensembl" id="ENSMMUT00000084973.1">
    <property type="protein sequence ID" value="ENSMMUP00000065616.1"/>
    <property type="gene ID" value="ENSMMUG00000056976.1"/>
</dbReference>
<dbReference type="InParanoid" id="A0A5F7ZJ17"/>
<dbReference type="PANTHER" id="PTHR46254">
    <property type="entry name" value="PROTEIN GVQW1-RELATED"/>
    <property type="match status" value="1"/>
</dbReference>
<keyword evidence="3" id="KW-1185">Reference proteome</keyword>